<dbReference type="AlphaFoldDB" id="A0A2H3AZS7"/>
<dbReference type="EMBL" id="KZ293489">
    <property type="protein sequence ID" value="PBK60322.1"/>
    <property type="molecule type" value="Genomic_DNA"/>
</dbReference>
<sequence length="125" mass="14357">MPCHRRLHSHSQGGIALPVHQFLYQDLQQWIGQMYACLDIERLLDRYPSQCSGDSGVMEDIWDGTILWEFSQNGVPFMEKPHREGKLVFGFNQDGLNPYGNKTGDKKVSVGLMYMVCFNLLPHLQ</sequence>
<evidence type="ECO:0000313" key="1">
    <source>
        <dbReference type="EMBL" id="PBK60322.1"/>
    </source>
</evidence>
<gene>
    <name evidence="1" type="ORF">ARMSODRAFT_898260</name>
</gene>
<keyword evidence="2" id="KW-1185">Reference proteome</keyword>
<reference evidence="2" key="1">
    <citation type="journal article" date="2017" name="Nat. Ecol. Evol.">
        <title>Genome expansion and lineage-specific genetic innovations in the forest pathogenic fungi Armillaria.</title>
        <authorList>
            <person name="Sipos G."/>
            <person name="Prasanna A.N."/>
            <person name="Walter M.C."/>
            <person name="O'Connor E."/>
            <person name="Balint B."/>
            <person name="Krizsan K."/>
            <person name="Kiss B."/>
            <person name="Hess J."/>
            <person name="Varga T."/>
            <person name="Slot J."/>
            <person name="Riley R."/>
            <person name="Boka B."/>
            <person name="Rigling D."/>
            <person name="Barry K."/>
            <person name="Lee J."/>
            <person name="Mihaltcheva S."/>
            <person name="LaButti K."/>
            <person name="Lipzen A."/>
            <person name="Waldron R."/>
            <person name="Moloney N.M."/>
            <person name="Sperisen C."/>
            <person name="Kredics L."/>
            <person name="Vagvoelgyi C."/>
            <person name="Patrignani A."/>
            <person name="Fitzpatrick D."/>
            <person name="Nagy I."/>
            <person name="Doyle S."/>
            <person name="Anderson J.B."/>
            <person name="Grigoriev I.V."/>
            <person name="Gueldener U."/>
            <person name="Muensterkoetter M."/>
            <person name="Nagy L.G."/>
        </authorList>
    </citation>
    <scope>NUCLEOTIDE SEQUENCE [LARGE SCALE GENOMIC DNA]</scope>
    <source>
        <strain evidence="2">28-4</strain>
    </source>
</reference>
<accession>A0A2H3AZS7</accession>
<dbReference type="Proteomes" id="UP000218334">
    <property type="component" value="Unassembled WGS sequence"/>
</dbReference>
<protein>
    <submittedName>
        <fullName evidence="1">Uncharacterized protein</fullName>
    </submittedName>
</protein>
<proteinExistence type="predicted"/>
<name>A0A2H3AZS7_9AGAR</name>
<organism evidence="1 2">
    <name type="scientific">Armillaria solidipes</name>
    <dbReference type="NCBI Taxonomy" id="1076256"/>
    <lineage>
        <taxon>Eukaryota</taxon>
        <taxon>Fungi</taxon>
        <taxon>Dikarya</taxon>
        <taxon>Basidiomycota</taxon>
        <taxon>Agaricomycotina</taxon>
        <taxon>Agaricomycetes</taxon>
        <taxon>Agaricomycetidae</taxon>
        <taxon>Agaricales</taxon>
        <taxon>Marasmiineae</taxon>
        <taxon>Physalacriaceae</taxon>
        <taxon>Armillaria</taxon>
    </lineage>
</organism>
<dbReference type="STRING" id="1076256.A0A2H3AZS7"/>
<evidence type="ECO:0000313" key="2">
    <source>
        <dbReference type="Proteomes" id="UP000218334"/>
    </source>
</evidence>
<feature type="non-terminal residue" evidence="1">
    <location>
        <position position="125"/>
    </location>
</feature>